<protein>
    <submittedName>
        <fullName evidence="2">Mobilization protein</fullName>
    </submittedName>
</protein>
<name>A0A395UGY9_PHOVU</name>
<sequence>RALRQADSRKRFVELLGQKNIDVVFRENERGRIYGVTFIDHNRREVFNGSRMGKEFSANVFNDYFQWLENIPEKERGGHSATELRQHHRHESGSTLELAAGILSMETNPRDYEEEAFARRMKKKKKTGRKRGI</sequence>
<reference evidence="2 3" key="1">
    <citation type="submission" date="2018-08" db="EMBL/GenBank/DDBJ databases">
        <title>A genome reference for cultivated species of the human gut microbiota.</title>
        <authorList>
            <person name="Zou Y."/>
            <person name="Xue W."/>
            <person name="Luo G."/>
        </authorList>
    </citation>
    <scope>NUCLEOTIDE SEQUENCE [LARGE SCALE GENOMIC DNA]</scope>
    <source>
        <strain evidence="2 3">AF25-30LB</strain>
    </source>
</reference>
<evidence type="ECO:0000256" key="1">
    <source>
        <dbReference type="SAM" id="MobiDB-lite"/>
    </source>
</evidence>
<accession>A0A395UGY9</accession>
<gene>
    <name evidence="2" type="ORF">DWY53_22835</name>
</gene>
<comment type="caution">
    <text evidence="2">The sequence shown here is derived from an EMBL/GenBank/DDBJ whole genome shotgun (WGS) entry which is preliminary data.</text>
</comment>
<proteinExistence type="predicted"/>
<dbReference type="EMBL" id="QRUD01000130">
    <property type="protein sequence ID" value="RGR30525.1"/>
    <property type="molecule type" value="Genomic_DNA"/>
</dbReference>
<feature type="compositionally biased region" description="Basic and acidic residues" evidence="1">
    <location>
        <begin position="76"/>
        <end position="85"/>
    </location>
</feature>
<feature type="non-terminal residue" evidence="2">
    <location>
        <position position="1"/>
    </location>
</feature>
<organism evidence="2 3">
    <name type="scientific">Phocaeicola vulgatus</name>
    <name type="common">Bacteroides vulgatus</name>
    <dbReference type="NCBI Taxonomy" id="821"/>
    <lineage>
        <taxon>Bacteria</taxon>
        <taxon>Pseudomonadati</taxon>
        <taxon>Bacteroidota</taxon>
        <taxon>Bacteroidia</taxon>
        <taxon>Bacteroidales</taxon>
        <taxon>Bacteroidaceae</taxon>
        <taxon>Phocaeicola</taxon>
    </lineage>
</organism>
<dbReference type="AlphaFoldDB" id="A0A395UGY9"/>
<dbReference type="Proteomes" id="UP000266497">
    <property type="component" value="Unassembled WGS sequence"/>
</dbReference>
<evidence type="ECO:0000313" key="2">
    <source>
        <dbReference type="EMBL" id="RGR30525.1"/>
    </source>
</evidence>
<feature type="region of interest" description="Disordered" evidence="1">
    <location>
        <begin position="76"/>
        <end position="95"/>
    </location>
</feature>
<evidence type="ECO:0000313" key="3">
    <source>
        <dbReference type="Proteomes" id="UP000266497"/>
    </source>
</evidence>